<proteinExistence type="predicted"/>
<comment type="caution">
    <text evidence="1">The sequence shown here is derived from an EMBL/GenBank/DDBJ whole genome shotgun (WGS) entry which is preliminary data.</text>
</comment>
<sequence>MPRGNAKVVNINRTGLIGHDNVPNWEFIYKTSLVKDAGWDVGDVVNLPDGRSFTYAKSSGVCASGFGCDFTATGFQSYSTPAAAAAVGDIKVVVTGGTHDAIAKDELKGAYFVSWPAALKDQFRGIIGNDASDANADFTIYLDGPLTYALVSGSTGLEVFENPYAALSSASANASLGKAGIAATYVGATATYFWVQTRGIGWIAPQSTMIGNEGVGAFY</sequence>
<dbReference type="EMBL" id="LAZR01014729">
    <property type="protein sequence ID" value="KKM16192.1"/>
    <property type="molecule type" value="Genomic_DNA"/>
</dbReference>
<reference evidence="1" key="1">
    <citation type="journal article" date="2015" name="Nature">
        <title>Complex archaea that bridge the gap between prokaryotes and eukaryotes.</title>
        <authorList>
            <person name="Spang A."/>
            <person name="Saw J.H."/>
            <person name="Jorgensen S.L."/>
            <person name="Zaremba-Niedzwiedzka K."/>
            <person name="Martijn J."/>
            <person name="Lind A.E."/>
            <person name="van Eijk R."/>
            <person name="Schleper C."/>
            <person name="Guy L."/>
            <person name="Ettema T.J."/>
        </authorList>
    </citation>
    <scope>NUCLEOTIDE SEQUENCE</scope>
</reference>
<organism evidence="1">
    <name type="scientific">marine sediment metagenome</name>
    <dbReference type="NCBI Taxonomy" id="412755"/>
    <lineage>
        <taxon>unclassified sequences</taxon>
        <taxon>metagenomes</taxon>
        <taxon>ecological metagenomes</taxon>
    </lineage>
</organism>
<gene>
    <name evidence="1" type="ORF">LCGC14_1688350</name>
</gene>
<feature type="non-terminal residue" evidence="1">
    <location>
        <position position="219"/>
    </location>
</feature>
<dbReference type="AlphaFoldDB" id="A0A0F9HM07"/>
<evidence type="ECO:0000313" key="1">
    <source>
        <dbReference type="EMBL" id="KKM16192.1"/>
    </source>
</evidence>
<name>A0A0F9HM07_9ZZZZ</name>
<accession>A0A0F9HM07</accession>
<protein>
    <submittedName>
        <fullName evidence="1">Uncharacterized protein</fullName>
    </submittedName>
</protein>